<feature type="transmembrane region" description="Helical" evidence="1">
    <location>
        <begin position="16"/>
        <end position="39"/>
    </location>
</feature>
<comment type="caution">
    <text evidence="5">The sequence shown here is derived from an EMBL/GenBank/DDBJ whole genome shotgun (WGS) entry which is preliminary data.</text>
</comment>
<evidence type="ECO:0000313" key="9">
    <source>
        <dbReference type="Proteomes" id="UP000663854"/>
    </source>
</evidence>
<keyword evidence="1" id="KW-1133">Transmembrane helix</keyword>
<gene>
    <name evidence="8" type="ORF">FNK824_LOCUS29313</name>
    <name evidence="3" type="ORF">JXQ802_LOCUS2390</name>
    <name evidence="4" type="ORF">JXQ802_LOCUS2451</name>
    <name evidence="7" type="ORF">OTI717_LOCUS29204</name>
    <name evidence="5" type="ORF">PYM288_LOCUS2972</name>
    <name evidence="2" type="ORF">RFH988_LOCUS1654</name>
    <name evidence="6" type="ORF">SEV965_LOCUS2937</name>
</gene>
<dbReference type="EMBL" id="CAJNOH010000021">
    <property type="protein sequence ID" value="CAF0768382.1"/>
    <property type="molecule type" value="Genomic_DNA"/>
</dbReference>
<evidence type="ECO:0000313" key="10">
    <source>
        <dbReference type="Proteomes" id="UP000663870"/>
    </source>
</evidence>
<evidence type="ECO:0000313" key="6">
    <source>
        <dbReference type="EMBL" id="CAF0847707.1"/>
    </source>
</evidence>
<dbReference type="EMBL" id="CAJNOO010000032">
    <property type="protein sequence ID" value="CAF0757585.1"/>
    <property type="molecule type" value="Genomic_DNA"/>
</dbReference>
<dbReference type="EMBL" id="CAJNOL010000029">
    <property type="protein sequence ID" value="CAF0764710.1"/>
    <property type="molecule type" value="Genomic_DNA"/>
</dbReference>
<evidence type="ECO:0000313" key="2">
    <source>
        <dbReference type="EMBL" id="CAF0757585.1"/>
    </source>
</evidence>
<dbReference type="Proteomes" id="UP000663889">
    <property type="component" value="Unassembled WGS sequence"/>
</dbReference>
<name>A0A813QKZ8_9BILA</name>
<dbReference type="Proteomes" id="UP000663882">
    <property type="component" value="Unassembled WGS sequence"/>
</dbReference>
<dbReference type="EMBL" id="CAJNOL010000030">
    <property type="protein sequence ID" value="CAF0765865.1"/>
    <property type="molecule type" value="Genomic_DNA"/>
</dbReference>
<organism evidence="5 9">
    <name type="scientific">Rotaria sordida</name>
    <dbReference type="NCBI Taxonomy" id="392033"/>
    <lineage>
        <taxon>Eukaryota</taxon>
        <taxon>Metazoa</taxon>
        <taxon>Spiralia</taxon>
        <taxon>Gnathifera</taxon>
        <taxon>Rotifera</taxon>
        <taxon>Eurotatoria</taxon>
        <taxon>Bdelloidea</taxon>
        <taxon>Philodinida</taxon>
        <taxon>Philodinidae</taxon>
        <taxon>Rotaria</taxon>
    </lineage>
</organism>
<evidence type="ECO:0000313" key="7">
    <source>
        <dbReference type="EMBL" id="CAF4004589.1"/>
    </source>
</evidence>
<dbReference type="Proteomes" id="UP000663854">
    <property type="component" value="Unassembled WGS sequence"/>
</dbReference>
<dbReference type="EMBL" id="CAJOAX010007250">
    <property type="protein sequence ID" value="CAF4004589.1"/>
    <property type="molecule type" value="Genomic_DNA"/>
</dbReference>
<feature type="transmembrane region" description="Helical" evidence="1">
    <location>
        <begin position="71"/>
        <end position="88"/>
    </location>
</feature>
<evidence type="ECO:0000313" key="5">
    <source>
        <dbReference type="EMBL" id="CAF0768382.1"/>
    </source>
</evidence>
<keyword evidence="10" id="KW-1185">Reference proteome</keyword>
<dbReference type="AlphaFoldDB" id="A0A813QKZ8"/>
<accession>A0A813QKZ8</accession>
<dbReference type="EMBL" id="CAJNOU010000072">
    <property type="protein sequence ID" value="CAF0847707.1"/>
    <property type="molecule type" value="Genomic_DNA"/>
</dbReference>
<keyword evidence="1" id="KW-0472">Membrane</keyword>
<protein>
    <submittedName>
        <fullName evidence="5">Uncharacterized protein</fullName>
    </submittedName>
</protein>
<keyword evidence="1" id="KW-0812">Transmembrane</keyword>
<evidence type="ECO:0000256" key="1">
    <source>
        <dbReference type="SAM" id="Phobius"/>
    </source>
</evidence>
<sequence length="219" mass="24314">MEKFYNSNNESNRLRFRILAILAIILFLIGLASLILSVIDLFQGKPSVYNYNESEGGLKIENPLWPSSGKGFWVGLVLMATGLVGILSSRECTRSSIIGFTALSIVSTILSFYMMITCIIPVQYDMKYSNDNTPNWQSNELILNSLLIAAGAFGSIVGTITSIFGCIYASCCVDQRDEYVYSPDAKQIMPGTPSSIRYPPVDASRMGYTYQQPTFRMPM</sequence>
<dbReference type="Proteomes" id="UP000663874">
    <property type="component" value="Unassembled WGS sequence"/>
</dbReference>
<feature type="transmembrane region" description="Helical" evidence="1">
    <location>
        <begin position="100"/>
        <end position="122"/>
    </location>
</feature>
<proteinExistence type="predicted"/>
<dbReference type="OrthoDB" id="10026103at2759"/>
<evidence type="ECO:0000313" key="3">
    <source>
        <dbReference type="EMBL" id="CAF0764710.1"/>
    </source>
</evidence>
<reference evidence="5" key="1">
    <citation type="submission" date="2021-02" db="EMBL/GenBank/DDBJ databases">
        <authorList>
            <person name="Nowell W R."/>
        </authorList>
    </citation>
    <scope>NUCLEOTIDE SEQUENCE</scope>
</reference>
<dbReference type="Proteomes" id="UP000663870">
    <property type="component" value="Unassembled WGS sequence"/>
</dbReference>
<evidence type="ECO:0000313" key="8">
    <source>
        <dbReference type="EMBL" id="CAF4062063.1"/>
    </source>
</evidence>
<dbReference type="Proteomes" id="UP000663823">
    <property type="component" value="Unassembled WGS sequence"/>
</dbReference>
<dbReference type="EMBL" id="CAJOBE010008468">
    <property type="protein sequence ID" value="CAF4062063.1"/>
    <property type="molecule type" value="Genomic_DNA"/>
</dbReference>
<evidence type="ECO:0000313" key="4">
    <source>
        <dbReference type="EMBL" id="CAF0765865.1"/>
    </source>
</evidence>
<feature type="transmembrane region" description="Helical" evidence="1">
    <location>
        <begin position="142"/>
        <end position="169"/>
    </location>
</feature>